<accession>A0A7V3J9Q2</accession>
<organism evidence="1">
    <name type="scientific">candidate division CPR3 bacterium</name>
    <dbReference type="NCBI Taxonomy" id="2268181"/>
    <lineage>
        <taxon>Bacteria</taxon>
        <taxon>Bacteria division CPR3</taxon>
    </lineage>
</organism>
<dbReference type="AlphaFoldDB" id="A0A7V3J9Q2"/>
<comment type="caution">
    <text evidence="1">The sequence shown here is derived from an EMBL/GenBank/DDBJ whole genome shotgun (WGS) entry which is preliminary data.</text>
</comment>
<protein>
    <submittedName>
        <fullName evidence="1">Uncharacterized protein</fullName>
    </submittedName>
</protein>
<evidence type="ECO:0000313" key="1">
    <source>
        <dbReference type="EMBL" id="HFZ08920.1"/>
    </source>
</evidence>
<gene>
    <name evidence="1" type="ORF">ENV41_02165</name>
</gene>
<dbReference type="EMBL" id="DTGG01000073">
    <property type="protein sequence ID" value="HFZ08920.1"/>
    <property type="molecule type" value="Genomic_DNA"/>
</dbReference>
<sequence length="79" mass="8735">MFSAGLIIAQAIRYLGQKVEARGDLGRIVDALLGTDPAKPTIQTLEDLLNRLLETYCGYQVRLVDDSGVEVWEVEAISR</sequence>
<name>A0A7V3J9Q2_UNCC3</name>
<proteinExistence type="predicted"/>
<reference evidence="1" key="1">
    <citation type="journal article" date="2020" name="mSystems">
        <title>Genome- and Community-Level Interaction Insights into Carbon Utilization and Element Cycling Functions of Hydrothermarchaeota in Hydrothermal Sediment.</title>
        <authorList>
            <person name="Zhou Z."/>
            <person name="Liu Y."/>
            <person name="Xu W."/>
            <person name="Pan J."/>
            <person name="Luo Z.H."/>
            <person name="Li M."/>
        </authorList>
    </citation>
    <scope>NUCLEOTIDE SEQUENCE [LARGE SCALE GENOMIC DNA]</scope>
    <source>
        <strain evidence="1">SpSt-757</strain>
    </source>
</reference>